<sequence length="101" mass="11633">YKDIMNECNPELGDDYSGEALMEYTCRRTQEELEQADECAIGKLKERGDVKALEENSNLDLKVVFTRQKTYSIFESAWIMAFDDMSHQIPIPPHSFSFVAC</sequence>
<evidence type="ECO:0000313" key="3">
    <source>
        <dbReference type="Proteomes" id="UP000499080"/>
    </source>
</evidence>
<organism evidence="1 3">
    <name type="scientific">Araneus ventricosus</name>
    <name type="common">Orbweaver spider</name>
    <name type="synonym">Epeira ventricosa</name>
    <dbReference type="NCBI Taxonomy" id="182803"/>
    <lineage>
        <taxon>Eukaryota</taxon>
        <taxon>Metazoa</taxon>
        <taxon>Ecdysozoa</taxon>
        <taxon>Arthropoda</taxon>
        <taxon>Chelicerata</taxon>
        <taxon>Arachnida</taxon>
        <taxon>Araneae</taxon>
        <taxon>Araneomorphae</taxon>
        <taxon>Entelegynae</taxon>
        <taxon>Araneoidea</taxon>
        <taxon>Araneidae</taxon>
        <taxon>Araneus</taxon>
    </lineage>
</organism>
<dbReference type="Proteomes" id="UP000499080">
    <property type="component" value="Unassembled WGS sequence"/>
</dbReference>
<feature type="non-terminal residue" evidence="1">
    <location>
        <position position="1"/>
    </location>
</feature>
<proteinExistence type="predicted"/>
<dbReference type="AlphaFoldDB" id="A0A4Y2G8B5"/>
<evidence type="ECO:0000313" key="1">
    <source>
        <dbReference type="EMBL" id="GBM49833.1"/>
    </source>
</evidence>
<comment type="caution">
    <text evidence="1">The sequence shown here is derived from an EMBL/GenBank/DDBJ whole genome shotgun (WGS) entry which is preliminary data.</text>
</comment>
<keyword evidence="3" id="KW-1185">Reference proteome</keyword>
<reference evidence="1 3" key="1">
    <citation type="journal article" date="2019" name="Sci. Rep.">
        <title>Orb-weaving spider Araneus ventricosus genome elucidates the spidroin gene catalogue.</title>
        <authorList>
            <person name="Kono N."/>
            <person name="Nakamura H."/>
            <person name="Ohtoshi R."/>
            <person name="Moran D.A.P."/>
            <person name="Shinohara A."/>
            <person name="Yoshida Y."/>
            <person name="Fujiwara M."/>
            <person name="Mori M."/>
            <person name="Tomita M."/>
            <person name="Arakawa K."/>
        </authorList>
    </citation>
    <scope>NUCLEOTIDE SEQUENCE [LARGE SCALE GENOMIC DNA]</scope>
</reference>
<name>A0A4Y2G8B5_ARAVE</name>
<gene>
    <name evidence="2" type="ORF">AVEN_119169_1</name>
    <name evidence="1" type="ORF">AVEN_268762_1</name>
</gene>
<evidence type="ECO:0000313" key="2">
    <source>
        <dbReference type="EMBL" id="GBM49868.1"/>
    </source>
</evidence>
<accession>A0A4Y2G8B5</accession>
<protein>
    <submittedName>
        <fullName evidence="1">Uncharacterized protein</fullName>
    </submittedName>
</protein>
<dbReference type="EMBL" id="BGPR01098630">
    <property type="protein sequence ID" value="GBM49868.1"/>
    <property type="molecule type" value="Genomic_DNA"/>
</dbReference>
<dbReference type="EMBL" id="BGPR01098623">
    <property type="protein sequence ID" value="GBM49833.1"/>
    <property type="molecule type" value="Genomic_DNA"/>
</dbReference>